<dbReference type="PROSITE" id="PS50994">
    <property type="entry name" value="INTEGRASE"/>
    <property type="match status" value="1"/>
</dbReference>
<dbReference type="Proteomes" id="UP000307201">
    <property type="component" value="Unassembled WGS sequence"/>
</dbReference>
<dbReference type="InterPro" id="IPR012337">
    <property type="entry name" value="RNaseH-like_sf"/>
</dbReference>
<reference evidence="3 4" key="1">
    <citation type="submission" date="2019-05" db="EMBL/GenBank/DDBJ databases">
        <title>The metagenome of a microbial culture collection derived from dairy environment covers the genomic content of the human microbiome.</title>
        <authorList>
            <person name="Roder T."/>
            <person name="Wuthrich D."/>
            <person name="Sattari Z."/>
            <person name="Von Ah U."/>
            <person name="Bar C."/>
            <person name="Ronchi F."/>
            <person name="Macpherson A.J."/>
            <person name="Ganal-Vonarburg S.C."/>
            <person name="Bruggmann R."/>
            <person name="Vergeres G."/>
        </authorList>
    </citation>
    <scope>NUCLEOTIDE SEQUENCE [LARGE SCALE GENOMIC DNA]</scope>
    <source>
        <strain evidence="3 4">FAM 24235</strain>
    </source>
</reference>
<sequence>MSQEKNTINQKKKQNSHLDFTERELIEKWIGEKVTKTEIAKRLGRDRSTIQRELKRGTTIQRKGPYDKKVEMYFADTGQAVYEKNRQNSCPKKKVTFSNNFFEAIELANDERKFTGKNREFNIKTFIMVYKKEKPEEHIPTFKTVYRYIHSGVLSIKPHDLPVMYRLAPRKNKHSRPKGQNKKKLGTSISKRPEDILKRKEFGHWEADLVKGKRKKSQPAVLTLVERKTRYALTMKIKDYKSQTVFNAFEKILNEHSTVFRTITFDNGSEFSKASELETEQLDIYFAHAYASWERGSNEHFNGMLREYIPKGKSLHNYSKNYIQESTKKINERKRAILDGESAKTIFEKEIDRLKVS</sequence>
<dbReference type="InterPro" id="IPR001584">
    <property type="entry name" value="Integrase_cat-core"/>
</dbReference>
<dbReference type="InterPro" id="IPR036397">
    <property type="entry name" value="RNaseH_sf"/>
</dbReference>
<name>A0A5R9BW53_9LACT</name>
<dbReference type="EMBL" id="VBTE01000084">
    <property type="protein sequence ID" value="TLQ04231.1"/>
    <property type="molecule type" value="Genomic_DNA"/>
</dbReference>
<dbReference type="AlphaFoldDB" id="A0A5R9BW53"/>
<dbReference type="GO" id="GO:0003676">
    <property type="term" value="F:nucleic acid binding"/>
    <property type="evidence" value="ECO:0007669"/>
    <property type="project" value="InterPro"/>
</dbReference>
<evidence type="ECO:0000256" key="1">
    <source>
        <dbReference type="ARBA" id="ARBA00023172"/>
    </source>
</evidence>
<dbReference type="Gene3D" id="3.30.420.10">
    <property type="entry name" value="Ribonuclease H-like superfamily/Ribonuclease H"/>
    <property type="match status" value="1"/>
</dbReference>
<dbReference type="GO" id="GO:0004803">
    <property type="term" value="F:transposase activity"/>
    <property type="evidence" value="ECO:0007669"/>
    <property type="project" value="TreeGrafter"/>
</dbReference>
<dbReference type="SUPFAM" id="SSF53098">
    <property type="entry name" value="Ribonuclease H-like"/>
    <property type="match status" value="1"/>
</dbReference>
<dbReference type="Pfam" id="PF13936">
    <property type="entry name" value="HTH_38"/>
    <property type="match status" value="1"/>
</dbReference>
<dbReference type="InterPro" id="IPR051917">
    <property type="entry name" value="Transposase-Integrase"/>
</dbReference>
<protein>
    <submittedName>
        <fullName evidence="3">IS30 family transposase</fullName>
    </submittedName>
</protein>
<keyword evidence="1" id="KW-0233">DNA recombination</keyword>
<evidence type="ECO:0000259" key="2">
    <source>
        <dbReference type="PROSITE" id="PS50994"/>
    </source>
</evidence>
<dbReference type="RefSeq" id="WP_138473217.1">
    <property type="nucleotide sequence ID" value="NZ_VBTE01000084.1"/>
</dbReference>
<evidence type="ECO:0000313" key="4">
    <source>
        <dbReference type="Proteomes" id="UP000307201"/>
    </source>
</evidence>
<gene>
    <name evidence="3" type="ORF">FEZ48_13745</name>
</gene>
<dbReference type="GO" id="GO:0032196">
    <property type="term" value="P:transposition"/>
    <property type="evidence" value="ECO:0007669"/>
    <property type="project" value="TreeGrafter"/>
</dbReference>
<evidence type="ECO:0000313" key="3">
    <source>
        <dbReference type="EMBL" id="TLQ04231.1"/>
    </source>
</evidence>
<dbReference type="GO" id="GO:0015074">
    <property type="term" value="P:DNA integration"/>
    <property type="evidence" value="ECO:0007669"/>
    <property type="project" value="InterPro"/>
</dbReference>
<dbReference type="NCBIfam" id="NF033563">
    <property type="entry name" value="transpos_IS30"/>
    <property type="match status" value="1"/>
</dbReference>
<dbReference type="OrthoDB" id="2168138at2"/>
<accession>A0A5R9BW53</accession>
<dbReference type="InterPro" id="IPR053392">
    <property type="entry name" value="Transposase_IS30-like"/>
</dbReference>
<dbReference type="InterPro" id="IPR025246">
    <property type="entry name" value="IS30-like_HTH"/>
</dbReference>
<organism evidence="3 4">
    <name type="scientific">Marinilactibacillus psychrotolerans</name>
    <dbReference type="NCBI Taxonomy" id="191770"/>
    <lineage>
        <taxon>Bacteria</taxon>
        <taxon>Bacillati</taxon>
        <taxon>Bacillota</taxon>
        <taxon>Bacilli</taxon>
        <taxon>Lactobacillales</taxon>
        <taxon>Carnobacteriaceae</taxon>
        <taxon>Marinilactibacillus</taxon>
    </lineage>
</organism>
<dbReference type="PANTHER" id="PTHR10948">
    <property type="entry name" value="TRANSPOSASE"/>
    <property type="match status" value="1"/>
</dbReference>
<comment type="caution">
    <text evidence="3">The sequence shown here is derived from an EMBL/GenBank/DDBJ whole genome shotgun (WGS) entry which is preliminary data.</text>
</comment>
<dbReference type="Pfam" id="PF00665">
    <property type="entry name" value="rve"/>
    <property type="match status" value="1"/>
</dbReference>
<feature type="domain" description="Integrase catalytic" evidence="2">
    <location>
        <begin position="189"/>
        <end position="351"/>
    </location>
</feature>
<proteinExistence type="predicted"/>
<dbReference type="GO" id="GO:0006310">
    <property type="term" value="P:DNA recombination"/>
    <property type="evidence" value="ECO:0007669"/>
    <property type="project" value="UniProtKB-KW"/>
</dbReference>
<dbReference type="GO" id="GO:0005829">
    <property type="term" value="C:cytosol"/>
    <property type="evidence" value="ECO:0007669"/>
    <property type="project" value="TreeGrafter"/>
</dbReference>
<dbReference type="PANTHER" id="PTHR10948:SF23">
    <property type="entry name" value="TRANSPOSASE INSI FOR INSERTION SEQUENCE ELEMENT IS30A-RELATED"/>
    <property type="match status" value="1"/>
</dbReference>